<dbReference type="AlphaFoldDB" id="A0AAN9Z809"/>
<feature type="region of interest" description="Disordered" evidence="1">
    <location>
        <begin position="418"/>
        <end position="459"/>
    </location>
</feature>
<dbReference type="InterPro" id="IPR035897">
    <property type="entry name" value="Toll_tir_struct_dom_sf"/>
</dbReference>
<accession>A0AAN9Z809</accession>
<reference evidence="2 3" key="1">
    <citation type="submission" date="2024-03" db="EMBL/GenBank/DDBJ databases">
        <title>The genome assembly and annotation of the cricket Gryllus longicercus Weissman &amp; Gray.</title>
        <authorList>
            <person name="Szrajer S."/>
            <person name="Gray D."/>
            <person name="Ylla G."/>
        </authorList>
    </citation>
    <scope>NUCLEOTIDE SEQUENCE [LARGE SCALE GENOMIC DNA]</scope>
    <source>
        <strain evidence="2">DAG 2021-001</strain>
        <tissue evidence="2">Whole body minus gut</tissue>
    </source>
</reference>
<keyword evidence="3" id="KW-1185">Reference proteome</keyword>
<sequence>MKKAVRVTMKKVQKIFRKTKNTKDGDSVTRSSEDSNYTSTQIEDGLEVNEDKPPFSPGNSTESSPEPLEVFPSSEDENSDYFIHPRETNRRRKTREMKRNKTSSIVIRNHNGDQEGACGPLVADYKNGKQVVPYCKVSDNVCQSVVLTSCGDLEKTCLHLPLELQAKISVIKENLLREYPPFYDFCIIASDNDYDEAVRFKNYVASTFGLAGCTLDDGFISLGADLFDSYKMMMDQSTKVFFFVTENFTSSAFCKRLQSGAVFLSLMSKAQKDKEKCVPVFPHGFCMAPLALSGIAGLNPTQRDVTRRSLDNTYSVIVRQRRLVSDREHFKRRCLQFQVEVTKCIEEAKFATNDINSVQNNPSVMNLPDNTKRENVLASEAPPTPVIQMPENDELCRKTLDQCHIVESHCDLKSVEKVKNGSKKVESNRPEPTLAEKKVPVENETKEAKNIENDDDDFDDDFLKTLPDEVRDAMHNSMPGISVNDCATVHIGNTIQIFINPNSSTDFSNLEHHINTKTTAFSGKETSENHSDSSD</sequence>
<evidence type="ECO:0000313" key="3">
    <source>
        <dbReference type="Proteomes" id="UP001378592"/>
    </source>
</evidence>
<organism evidence="2 3">
    <name type="scientific">Gryllus longicercus</name>
    <dbReference type="NCBI Taxonomy" id="2509291"/>
    <lineage>
        <taxon>Eukaryota</taxon>
        <taxon>Metazoa</taxon>
        <taxon>Ecdysozoa</taxon>
        <taxon>Arthropoda</taxon>
        <taxon>Hexapoda</taxon>
        <taxon>Insecta</taxon>
        <taxon>Pterygota</taxon>
        <taxon>Neoptera</taxon>
        <taxon>Polyneoptera</taxon>
        <taxon>Orthoptera</taxon>
        <taxon>Ensifera</taxon>
        <taxon>Gryllidea</taxon>
        <taxon>Grylloidea</taxon>
        <taxon>Gryllidae</taxon>
        <taxon>Gryllinae</taxon>
        <taxon>Gryllus</taxon>
    </lineage>
</organism>
<feature type="region of interest" description="Disordered" evidence="1">
    <location>
        <begin position="16"/>
        <end position="100"/>
    </location>
</feature>
<evidence type="ECO:0000256" key="1">
    <source>
        <dbReference type="SAM" id="MobiDB-lite"/>
    </source>
</evidence>
<evidence type="ECO:0000313" key="2">
    <source>
        <dbReference type="EMBL" id="KAK7866144.1"/>
    </source>
</evidence>
<protein>
    <submittedName>
        <fullName evidence="2">Uncharacterized protein</fullName>
    </submittedName>
</protein>
<feature type="compositionally biased region" description="Basic residues" evidence="1">
    <location>
        <begin position="89"/>
        <end position="100"/>
    </location>
</feature>
<dbReference type="Gene3D" id="3.40.50.10140">
    <property type="entry name" value="Toll/interleukin-1 receptor homology (TIR) domain"/>
    <property type="match status" value="1"/>
</dbReference>
<proteinExistence type="predicted"/>
<feature type="compositionally biased region" description="Basic and acidic residues" evidence="1">
    <location>
        <begin position="21"/>
        <end position="33"/>
    </location>
</feature>
<name>A0AAN9Z809_9ORTH</name>
<gene>
    <name evidence="2" type="ORF">R5R35_004791</name>
</gene>
<comment type="caution">
    <text evidence="2">The sequence shown here is derived from an EMBL/GenBank/DDBJ whole genome shotgun (WGS) entry which is preliminary data.</text>
</comment>
<dbReference type="Proteomes" id="UP001378592">
    <property type="component" value="Unassembled WGS sequence"/>
</dbReference>
<feature type="compositionally biased region" description="Basic and acidic residues" evidence="1">
    <location>
        <begin position="418"/>
        <end position="452"/>
    </location>
</feature>
<dbReference type="EMBL" id="JAZDUA010000154">
    <property type="protein sequence ID" value="KAK7866144.1"/>
    <property type="molecule type" value="Genomic_DNA"/>
</dbReference>